<gene>
    <name evidence="2" type="ORF">BGZ97_007121</name>
</gene>
<dbReference type="OrthoDB" id="2447517at2759"/>
<evidence type="ECO:0000313" key="2">
    <source>
        <dbReference type="EMBL" id="KAG0287356.1"/>
    </source>
</evidence>
<proteinExistence type="predicted"/>
<dbReference type="Proteomes" id="UP000823405">
    <property type="component" value="Unassembled WGS sequence"/>
</dbReference>
<keyword evidence="1" id="KW-0732">Signal</keyword>
<dbReference type="EMBL" id="JAAAIN010003156">
    <property type="protein sequence ID" value="KAG0287356.1"/>
    <property type="molecule type" value="Genomic_DNA"/>
</dbReference>
<organism evidence="2 3">
    <name type="scientific">Linnemannia gamsii</name>
    <dbReference type="NCBI Taxonomy" id="64522"/>
    <lineage>
        <taxon>Eukaryota</taxon>
        <taxon>Fungi</taxon>
        <taxon>Fungi incertae sedis</taxon>
        <taxon>Mucoromycota</taxon>
        <taxon>Mortierellomycotina</taxon>
        <taxon>Mortierellomycetes</taxon>
        <taxon>Mortierellales</taxon>
        <taxon>Mortierellaceae</taxon>
        <taxon>Linnemannia</taxon>
    </lineage>
</organism>
<protein>
    <submittedName>
        <fullName evidence="2">Uncharacterized protein</fullName>
    </submittedName>
</protein>
<evidence type="ECO:0000313" key="3">
    <source>
        <dbReference type="Proteomes" id="UP000823405"/>
    </source>
</evidence>
<comment type="caution">
    <text evidence="2">The sequence shown here is derived from an EMBL/GenBank/DDBJ whole genome shotgun (WGS) entry which is preliminary data.</text>
</comment>
<feature type="signal peptide" evidence="1">
    <location>
        <begin position="1"/>
        <end position="21"/>
    </location>
</feature>
<feature type="chain" id="PRO_5040444403" evidence="1">
    <location>
        <begin position="22"/>
        <end position="387"/>
    </location>
</feature>
<name>A0A9P6QTB4_9FUNG</name>
<accession>A0A9P6QTB4</accession>
<dbReference type="AlphaFoldDB" id="A0A9P6QTB4"/>
<reference evidence="2" key="1">
    <citation type="journal article" date="2020" name="Fungal Divers.">
        <title>Resolving the Mortierellaceae phylogeny through synthesis of multi-gene phylogenetics and phylogenomics.</title>
        <authorList>
            <person name="Vandepol N."/>
            <person name="Liber J."/>
            <person name="Desiro A."/>
            <person name="Na H."/>
            <person name="Kennedy M."/>
            <person name="Barry K."/>
            <person name="Grigoriev I.V."/>
            <person name="Miller A.N."/>
            <person name="O'Donnell K."/>
            <person name="Stajich J.E."/>
            <person name="Bonito G."/>
        </authorList>
    </citation>
    <scope>NUCLEOTIDE SEQUENCE</scope>
    <source>
        <strain evidence="2">NVP60</strain>
    </source>
</reference>
<keyword evidence="3" id="KW-1185">Reference proteome</keyword>
<sequence>MKIPTILSVLLATSLAITAHTAPTTSSTNDTALFANLVEYDHKAAAALVAHYNNAVYDSSSYRTNAISTKAAASKDILPFCVAIASNPTRTRVYKNKQSCDSKGWTTLFVFTAHTKKDSRHASYPVCIGSAKNPDRSLIQTLKSNCDGNGWKHESTLYYSGKIGADNTVSKVHESTMIWQTSKPDRMMFYPYYAGDKHGWGNGRNLGYRTRWRLATSREMNILKADLPSHEAVNKKIKIVSPPDVATHRCVQNLIQVVPVTRVDPKKPIILQGKTLQRYVDWASRDDCSHLVSSSSIQFARTTIAKTGFTSIELVIKNKVYAAVSLRGDVATPEYYIHLALQESLRTGQSIPVTVDNKQKDQIVALVAGTVATFGGENTFNLAIPKK</sequence>
<evidence type="ECO:0000256" key="1">
    <source>
        <dbReference type="SAM" id="SignalP"/>
    </source>
</evidence>